<name>A0ABP8K8Q4_9BACT</name>
<gene>
    <name evidence="2" type="ORF">GCM10023187_17090</name>
</gene>
<dbReference type="Gene3D" id="1.10.150.20">
    <property type="entry name" value="5' to 3' exonuclease, C-terminal subdomain"/>
    <property type="match status" value="1"/>
</dbReference>
<accession>A0ABP8K8Q4</accession>
<evidence type="ECO:0000313" key="2">
    <source>
        <dbReference type="EMBL" id="GAA4402163.1"/>
    </source>
</evidence>
<dbReference type="RefSeq" id="WP_345265943.1">
    <property type="nucleotide sequence ID" value="NZ_BAABHB010000002.1"/>
</dbReference>
<organism evidence="2 3">
    <name type="scientific">Nibrella viscosa</name>
    <dbReference type="NCBI Taxonomy" id="1084524"/>
    <lineage>
        <taxon>Bacteria</taxon>
        <taxon>Pseudomonadati</taxon>
        <taxon>Bacteroidota</taxon>
        <taxon>Cytophagia</taxon>
        <taxon>Cytophagales</taxon>
        <taxon>Spirosomataceae</taxon>
        <taxon>Nibrella</taxon>
    </lineage>
</organism>
<dbReference type="Pfam" id="PF14229">
    <property type="entry name" value="DUF4332"/>
    <property type="match status" value="1"/>
</dbReference>
<comment type="caution">
    <text evidence="2">The sequence shown here is derived from an EMBL/GenBank/DDBJ whole genome shotgun (WGS) entry which is preliminary data.</text>
</comment>
<evidence type="ECO:0000259" key="1">
    <source>
        <dbReference type="Pfam" id="PF14229"/>
    </source>
</evidence>
<protein>
    <recommendedName>
        <fullName evidence="1">DUF4332 domain-containing protein</fullName>
    </recommendedName>
</protein>
<dbReference type="EMBL" id="BAABHB010000002">
    <property type="protein sequence ID" value="GAA4402163.1"/>
    <property type="molecule type" value="Genomic_DNA"/>
</dbReference>
<proteinExistence type="predicted"/>
<feature type="domain" description="DUF4332" evidence="1">
    <location>
        <begin position="10"/>
        <end position="129"/>
    </location>
</feature>
<evidence type="ECO:0000313" key="3">
    <source>
        <dbReference type="Proteomes" id="UP001500936"/>
    </source>
</evidence>
<keyword evidence="3" id="KW-1185">Reference proteome</keyword>
<dbReference type="Proteomes" id="UP001500936">
    <property type="component" value="Unassembled WGS sequence"/>
</dbReference>
<reference evidence="3" key="1">
    <citation type="journal article" date="2019" name="Int. J. Syst. Evol. Microbiol.">
        <title>The Global Catalogue of Microorganisms (GCM) 10K type strain sequencing project: providing services to taxonomists for standard genome sequencing and annotation.</title>
        <authorList>
            <consortium name="The Broad Institute Genomics Platform"/>
            <consortium name="The Broad Institute Genome Sequencing Center for Infectious Disease"/>
            <person name="Wu L."/>
            <person name="Ma J."/>
        </authorList>
    </citation>
    <scope>NUCLEOTIDE SEQUENCE [LARGE SCALE GENOMIC DNA]</scope>
    <source>
        <strain evidence="3">JCM 17925</strain>
    </source>
</reference>
<dbReference type="InterPro" id="IPR025567">
    <property type="entry name" value="DUF4332"/>
</dbReference>
<sequence>MTVIVAELKGITEAILASLKSQGIDNSEELLEAGKTTKGRKALAEAAGVPTSDILELVNRADLARIKGVGRVYADLLEEAGVDTVKELARRSPVNLYAKIEEVNSAKQLTQRIPTLGQIEDFVAQAKELPGMVEY</sequence>